<dbReference type="GO" id="GO:0007165">
    <property type="term" value="P:signal transduction"/>
    <property type="evidence" value="ECO:0007669"/>
    <property type="project" value="TreeGrafter"/>
</dbReference>
<keyword evidence="4" id="KW-0732">Signal</keyword>
<proteinExistence type="predicted"/>
<keyword evidence="2" id="KW-0378">Hydrolase</keyword>
<dbReference type="InterPro" id="IPR029045">
    <property type="entry name" value="ClpP/crotonase-like_dom_sf"/>
</dbReference>
<dbReference type="EMBL" id="CP029463">
    <property type="protein sequence ID" value="AWM14940.1"/>
    <property type="molecule type" value="Genomic_DNA"/>
</dbReference>
<evidence type="ECO:0000256" key="1">
    <source>
        <dbReference type="ARBA" id="ARBA00022670"/>
    </source>
</evidence>
<evidence type="ECO:0000256" key="3">
    <source>
        <dbReference type="ARBA" id="ARBA00022825"/>
    </source>
</evidence>
<dbReference type="GO" id="GO:0004175">
    <property type="term" value="F:endopeptidase activity"/>
    <property type="evidence" value="ECO:0007669"/>
    <property type="project" value="TreeGrafter"/>
</dbReference>
<dbReference type="SMART" id="SM00245">
    <property type="entry name" value="TSPc"/>
    <property type="match status" value="1"/>
</dbReference>
<reference evidence="6 7" key="1">
    <citation type="submission" date="2018-05" db="EMBL/GenBank/DDBJ databases">
        <title>Flavobacterium sp. MEBiC07310.</title>
        <authorList>
            <person name="Baek K."/>
        </authorList>
    </citation>
    <scope>NUCLEOTIDE SEQUENCE [LARGE SCALE GENOMIC DNA]</scope>
    <source>
        <strain evidence="6 7">MEBiC07310</strain>
    </source>
</reference>
<organism evidence="6 7">
    <name type="scientific">Flavobacterium sediminis</name>
    <dbReference type="NCBI Taxonomy" id="2201181"/>
    <lineage>
        <taxon>Bacteria</taxon>
        <taxon>Pseudomonadati</taxon>
        <taxon>Bacteroidota</taxon>
        <taxon>Flavobacteriia</taxon>
        <taxon>Flavobacteriales</taxon>
        <taxon>Flavobacteriaceae</taxon>
        <taxon>Flavobacterium</taxon>
    </lineage>
</organism>
<name>A0A2U8QXJ4_9FLAO</name>
<dbReference type="CDD" id="cd07560">
    <property type="entry name" value="Peptidase_S41_CPP"/>
    <property type="match status" value="1"/>
</dbReference>
<dbReference type="GO" id="GO:0030288">
    <property type="term" value="C:outer membrane-bounded periplasmic space"/>
    <property type="evidence" value="ECO:0007669"/>
    <property type="project" value="TreeGrafter"/>
</dbReference>
<dbReference type="InterPro" id="IPR004447">
    <property type="entry name" value="Peptidase_S41A"/>
</dbReference>
<keyword evidence="7" id="KW-1185">Reference proteome</keyword>
<sequence length="677" mass="77478">MKRILLVGLFLHSLLSFTQENFCKKVTAIKNLIQTQHYQPKPIDDSLSVYVFNTVINNFDTPRFVLTKSEYDRLSRHRLKIDDYILEGNCNFIKDFEQILQNGISRKIAMIKAIEKEISSVNVTQTIEFSNKKFEYLTTENEIKNLLKKKIIFDILYEIAQTSKNKDSIVLNFAQLQKQYKKQTFEEYYCLGEHKMATPDTFSTEIEDLFLKAFSQYFDPHTTYLSQNDRTTFLNGVSEDNASFGLHFAINNSNEFYVAEIIPGSSAFDSDAIEPFDKLVKVKTMNGDEVFANCSTFDIIQNYLQSQEFKNLLFSFEKKDGTTYEVQLVKKNIKSIQNKCYSYVMDYEGKKLGYLNIPSFYTDENGSNTMTNDVAIELLNLKKDNIQGLIIDLKNNGGGDINEAIKLSGMFIDIGPVAVMTQKNGNNMLLRDVNRGSFYRGPMIVLVNGNSASGSEFFANAMQDYKRALLVGSKTFGKATMQQIFPLDSTSTVTDYVKITTEKFYRVTGKSNQKTGLLPDVEIPDIFDTFSKKEDKLDNALPNDSIENKTRFQPLHTNFSKIAANSQKRVTASQYYQTVTNYQDYFNTIFKKNTSEKITLTIDGVFNYVHKHDAVFDSFKGIASQTYVSTITPTSTDLEKLKFDTVLNEISNKRIEQLKRNFDILESAKILVELNTK</sequence>
<dbReference type="Gene3D" id="3.90.226.10">
    <property type="entry name" value="2-enoyl-CoA Hydratase, Chain A, domain 1"/>
    <property type="match status" value="1"/>
</dbReference>
<dbReference type="InterPro" id="IPR040573">
    <property type="entry name" value="TSP_N"/>
</dbReference>
<feature type="signal peptide" evidence="4">
    <location>
        <begin position="1"/>
        <end position="18"/>
    </location>
</feature>
<feature type="domain" description="Tail specific protease" evidence="5">
    <location>
        <begin position="321"/>
        <end position="524"/>
    </location>
</feature>
<dbReference type="SUPFAM" id="SSF52096">
    <property type="entry name" value="ClpP/crotonase"/>
    <property type="match status" value="1"/>
</dbReference>
<dbReference type="PANTHER" id="PTHR32060:SF22">
    <property type="entry name" value="CARBOXYL-TERMINAL-PROCESSING PEPTIDASE 3, CHLOROPLASTIC"/>
    <property type="match status" value="1"/>
</dbReference>
<dbReference type="KEGG" id="fse:DI487_14500"/>
<feature type="chain" id="PRO_5016155423" description="Tail specific protease domain-containing protein" evidence="4">
    <location>
        <begin position="19"/>
        <end position="677"/>
    </location>
</feature>
<dbReference type="AlphaFoldDB" id="A0A2U8QXJ4"/>
<dbReference type="Pfam" id="PF17804">
    <property type="entry name" value="TSP_NTD"/>
    <property type="match status" value="1"/>
</dbReference>
<evidence type="ECO:0000259" key="5">
    <source>
        <dbReference type="SMART" id="SM00245"/>
    </source>
</evidence>
<keyword evidence="1" id="KW-0645">Protease</keyword>
<dbReference type="Proteomes" id="UP000245429">
    <property type="component" value="Chromosome"/>
</dbReference>
<evidence type="ECO:0000313" key="7">
    <source>
        <dbReference type="Proteomes" id="UP000245429"/>
    </source>
</evidence>
<evidence type="ECO:0000313" key="6">
    <source>
        <dbReference type="EMBL" id="AWM14940.1"/>
    </source>
</evidence>
<accession>A0A2U8QXJ4</accession>
<evidence type="ECO:0000256" key="4">
    <source>
        <dbReference type="SAM" id="SignalP"/>
    </source>
</evidence>
<dbReference type="Pfam" id="PF03572">
    <property type="entry name" value="Peptidase_S41"/>
    <property type="match status" value="1"/>
</dbReference>
<keyword evidence="3" id="KW-0720">Serine protease</keyword>
<dbReference type="OrthoDB" id="9812068at2"/>
<dbReference type="GO" id="GO:0006508">
    <property type="term" value="P:proteolysis"/>
    <property type="evidence" value="ECO:0007669"/>
    <property type="project" value="UniProtKB-KW"/>
</dbReference>
<gene>
    <name evidence="6" type="ORF">DI487_14500</name>
</gene>
<evidence type="ECO:0000256" key="2">
    <source>
        <dbReference type="ARBA" id="ARBA00022801"/>
    </source>
</evidence>
<dbReference type="InterPro" id="IPR005151">
    <property type="entry name" value="Tail-specific_protease"/>
</dbReference>
<dbReference type="PANTHER" id="PTHR32060">
    <property type="entry name" value="TAIL-SPECIFIC PROTEASE"/>
    <property type="match status" value="1"/>
</dbReference>
<protein>
    <recommendedName>
        <fullName evidence="5">Tail specific protease domain-containing protein</fullName>
    </recommendedName>
</protein>
<dbReference type="GO" id="GO:0008236">
    <property type="term" value="F:serine-type peptidase activity"/>
    <property type="evidence" value="ECO:0007669"/>
    <property type="project" value="UniProtKB-KW"/>
</dbReference>